<dbReference type="PANTHER" id="PTHR33444">
    <property type="entry name" value="SI:DKEY-19B23.12-RELATED"/>
    <property type="match status" value="1"/>
</dbReference>
<feature type="transmembrane region" description="Helical" evidence="1">
    <location>
        <begin position="89"/>
        <end position="107"/>
    </location>
</feature>
<dbReference type="Proteomes" id="UP001178508">
    <property type="component" value="Chromosome 21"/>
</dbReference>
<evidence type="ECO:0000313" key="3">
    <source>
        <dbReference type="Proteomes" id="UP001178508"/>
    </source>
</evidence>
<keyword evidence="3" id="KW-1185">Reference proteome</keyword>
<keyword evidence="1 2" id="KW-0812">Transmembrane</keyword>
<dbReference type="EMBL" id="OY660884">
    <property type="protein sequence ID" value="CAJ1083381.1"/>
    <property type="molecule type" value="Genomic_DNA"/>
</dbReference>
<feature type="transmembrane region" description="Helical" evidence="1">
    <location>
        <begin position="50"/>
        <end position="77"/>
    </location>
</feature>
<evidence type="ECO:0000313" key="2">
    <source>
        <dbReference type="EMBL" id="CAJ1083381.1"/>
    </source>
</evidence>
<organism evidence="2 3">
    <name type="scientific">Xyrichtys novacula</name>
    <name type="common">Pearly razorfish</name>
    <name type="synonym">Hemipteronotus novacula</name>
    <dbReference type="NCBI Taxonomy" id="13765"/>
    <lineage>
        <taxon>Eukaryota</taxon>
        <taxon>Metazoa</taxon>
        <taxon>Chordata</taxon>
        <taxon>Craniata</taxon>
        <taxon>Vertebrata</taxon>
        <taxon>Euteleostomi</taxon>
        <taxon>Actinopterygii</taxon>
        <taxon>Neopterygii</taxon>
        <taxon>Teleostei</taxon>
        <taxon>Neoteleostei</taxon>
        <taxon>Acanthomorphata</taxon>
        <taxon>Eupercaria</taxon>
        <taxon>Labriformes</taxon>
        <taxon>Labridae</taxon>
        <taxon>Xyrichtys</taxon>
    </lineage>
</organism>
<feature type="transmembrane region" description="Helical" evidence="1">
    <location>
        <begin position="166"/>
        <end position="197"/>
    </location>
</feature>
<accession>A0AAV1HD47</accession>
<dbReference type="PANTHER" id="PTHR33444:SF2">
    <property type="entry name" value="MARVEL DOMAIN-CONTAINING PROTEIN"/>
    <property type="match status" value="1"/>
</dbReference>
<evidence type="ECO:0000256" key="1">
    <source>
        <dbReference type="SAM" id="Phobius"/>
    </source>
</evidence>
<dbReference type="AlphaFoldDB" id="A0AAV1HD47"/>
<sequence>MERKHVTVSQRKPPAYLYPYSVKEEEEEALIQSSTDMDERPQVEFRPNSAVLISTLVVVNVTWSVVMVAAVALGTLYLDQCPIQPYIPIYLIVFGVSSVLCLCLTYARKSTGENSCCSMLISSCLSLMVIFKLGWFIAGSCWIYPIYPPSYSSGTSQYCQKTTYQFAFIVTTLVWVTLAFMFICSCCVILLTCCGTVNARQRLIPYRGSFYGAMRDSEGTSTGDV</sequence>
<protein>
    <submittedName>
        <fullName evidence="2">Transmembrane protein 272-like</fullName>
    </submittedName>
</protein>
<name>A0AAV1HD47_XYRNO</name>
<proteinExistence type="predicted"/>
<gene>
    <name evidence="2" type="ORF">XNOV1_A034273</name>
</gene>
<keyword evidence="1" id="KW-0472">Membrane</keyword>
<dbReference type="InterPro" id="IPR040350">
    <property type="entry name" value="TMEM272"/>
</dbReference>
<keyword evidence="1" id="KW-1133">Transmembrane helix</keyword>
<reference evidence="2" key="1">
    <citation type="submission" date="2023-08" db="EMBL/GenBank/DDBJ databases">
        <authorList>
            <person name="Alioto T."/>
            <person name="Alioto T."/>
            <person name="Gomez Garrido J."/>
        </authorList>
    </citation>
    <scope>NUCLEOTIDE SEQUENCE</scope>
</reference>
<feature type="transmembrane region" description="Helical" evidence="1">
    <location>
        <begin position="119"/>
        <end position="146"/>
    </location>
</feature>